<keyword evidence="1" id="KW-0808">Transferase</keyword>
<feature type="domain" description="Glycosyl transferase family 1" evidence="2">
    <location>
        <begin position="271"/>
        <end position="421"/>
    </location>
</feature>
<organism evidence="3 4">
    <name type="scientific">Microbacterium binotii</name>
    <dbReference type="NCBI Taxonomy" id="462710"/>
    <lineage>
        <taxon>Bacteria</taxon>
        <taxon>Bacillati</taxon>
        <taxon>Actinomycetota</taxon>
        <taxon>Actinomycetes</taxon>
        <taxon>Micrococcales</taxon>
        <taxon>Microbacteriaceae</taxon>
        <taxon>Microbacterium</taxon>
    </lineage>
</organism>
<evidence type="ECO:0000259" key="2">
    <source>
        <dbReference type="Pfam" id="PF00534"/>
    </source>
</evidence>
<protein>
    <recommendedName>
        <fullName evidence="2">Glycosyl transferase family 1 domain-containing protein</fullName>
    </recommendedName>
</protein>
<dbReference type="Pfam" id="PF00534">
    <property type="entry name" value="Glycos_transf_1"/>
    <property type="match status" value="1"/>
</dbReference>
<reference evidence="3 4" key="1">
    <citation type="journal article" date="2019" name="Int. J. Syst. Evol. Microbiol.">
        <title>The Global Catalogue of Microorganisms (GCM) 10K type strain sequencing project: providing services to taxonomists for standard genome sequencing and annotation.</title>
        <authorList>
            <consortium name="The Broad Institute Genomics Platform"/>
            <consortium name="The Broad Institute Genome Sequencing Center for Infectious Disease"/>
            <person name="Wu L."/>
            <person name="Ma J."/>
        </authorList>
    </citation>
    <scope>NUCLEOTIDE SEQUENCE [LARGE SCALE GENOMIC DNA]</scope>
    <source>
        <strain evidence="3 4">JCM 16365</strain>
    </source>
</reference>
<proteinExistence type="predicted"/>
<dbReference type="Gene3D" id="3.40.50.2000">
    <property type="entry name" value="Glycogen Phosphorylase B"/>
    <property type="match status" value="2"/>
</dbReference>
<dbReference type="EMBL" id="BAAARI010000014">
    <property type="protein sequence ID" value="GAA2583308.1"/>
    <property type="molecule type" value="Genomic_DNA"/>
</dbReference>
<gene>
    <name evidence="3" type="ORF">GCM10009862_23100</name>
</gene>
<sequence>MESGDRLVSETLDGVTALVLTSRLIPGVDGGYTVATLQRARLLADAGARVRLLSVDPGTPGDHAAHREAFVAAGAAASVDAFRNLFDDAAADPHWLIAAATPGEATPGVAYREIPDAAGRPLLALPVISGDPDWHLTKAAVVVHASDGDRVLPGFGGLYRAWLDHVVAALAQPVVLFCESRQLGELLATDPPREVRIVHTIHTTHLSAPYAPDAPVNDLWRRWFAVADRFDAVVWPTAQQRADAERRFGAHPGATVLPNAAPVAVDEPAPIDPRRVVMLGRLAPGKRIDHAIRAWSRVVAAVPDARLEIWGDGALRDDLQRLIDERGLAASVTLEGRSDAGPALFDGAALMVQTTAFEGQGLAALEAMSRGVPVVSYDVRYGPRDQLGTGGGVLVPDGDEEAFADAVIELLHDAAGRERAARLALQRATDFAPSRIRDGLIALVRRILAPR</sequence>
<name>A0ABN3PFJ1_9MICO</name>
<evidence type="ECO:0000313" key="4">
    <source>
        <dbReference type="Proteomes" id="UP001500274"/>
    </source>
</evidence>
<evidence type="ECO:0000313" key="3">
    <source>
        <dbReference type="EMBL" id="GAA2583308.1"/>
    </source>
</evidence>
<evidence type="ECO:0000256" key="1">
    <source>
        <dbReference type="ARBA" id="ARBA00022679"/>
    </source>
</evidence>
<dbReference type="Proteomes" id="UP001500274">
    <property type="component" value="Unassembled WGS sequence"/>
</dbReference>
<accession>A0ABN3PFJ1</accession>
<dbReference type="InterPro" id="IPR001296">
    <property type="entry name" value="Glyco_trans_1"/>
</dbReference>
<comment type="caution">
    <text evidence="3">The sequence shown here is derived from an EMBL/GenBank/DDBJ whole genome shotgun (WGS) entry which is preliminary data.</text>
</comment>
<dbReference type="PANTHER" id="PTHR12526:SF635">
    <property type="entry name" value="GLYCOSYL TRANSFERASE GROUP 1"/>
    <property type="match status" value="1"/>
</dbReference>
<dbReference type="PANTHER" id="PTHR12526">
    <property type="entry name" value="GLYCOSYLTRANSFERASE"/>
    <property type="match status" value="1"/>
</dbReference>
<dbReference type="SUPFAM" id="SSF53756">
    <property type="entry name" value="UDP-Glycosyltransferase/glycogen phosphorylase"/>
    <property type="match status" value="1"/>
</dbReference>
<keyword evidence="4" id="KW-1185">Reference proteome</keyword>